<proteinExistence type="predicted"/>
<gene>
    <name evidence="1" type="ORF">DPEC_G00274920</name>
</gene>
<dbReference type="Proteomes" id="UP001157502">
    <property type="component" value="Chromosome 25"/>
</dbReference>
<reference evidence="1" key="1">
    <citation type="submission" date="2021-05" db="EMBL/GenBank/DDBJ databases">
        <authorList>
            <person name="Pan Q."/>
            <person name="Jouanno E."/>
            <person name="Zahm M."/>
            <person name="Klopp C."/>
            <person name="Cabau C."/>
            <person name="Louis A."/>
            <person name="Berthelot C."/>
            <person name="Parey E."/>
            <person name="Roest Crollius H."/>
            <person name="Montfort J."/>
            <person name="Robinson-Rechavi M."/>
            <person name="Bouchez O."/>
            <person name="Lampietro C."/>
            <person name="Lopez Roques C."/>
            <person name="Donnadieu C."/>
            <person name="Postlethwait J."/>
            <person name="Bobe J."/>
            <person name="Dillon D."/>
            <person name="Chandos A."/>
            <person name="von Hippel F."/>
            <person name="Guiguen Y."/>
        </authorList>
    </citation>
    <scope>NUCLEOTIDE SEQUENCE</scope>
    <source>
        <strain evidence="1">YG-Jan2019</strain>
    </source>
</reference>
<accession>A0ACC2FL98</accession>
<protein>
    <submittedName>
        <fullName evidence="1">Uncharacterized protein</fullName>
    </submittedName>
</protein>
<sequence length="346" mass="38080">MADVDSGKQSESCGRSAEKGYLTDENPPQQQLKRDYPGSPNPGAPHLKTPCRHGPSLNITLPETAKMQVEPALELCSDSAEQKEDPEWAVQTHGQSGSRRKAWRRSTRGRRSLPALPNTCQDLCRSISQSVSEDERLEKLMEASMRLAVERLQDSLSTTPDANLESLRTQVGVVEEEWCCLAKELCSASGTASDPDMVQARKKIHRLQAECASWESLLEKHRNKAKELARRVEAAQEMGLPLDPSCVAQSSQSQIIQAKPDYHSLLARQQPLLHTIDMVMDTQCKMIREVLSIQERSQLLVKEMSSRLAAEAGFQDLSSDPVKDLLAVPSAPPMPASSASPSTVSS</sequence>
<organism evidence="1 2">
    <name type="scientific">Dallia pectoralis</name>
    <name type="common">Alaska blackfish</name>
    <dbReference type="NCBI Taxonomy" id="75939"/>
    <lineage>
        <taxon>Eukaryota</taxon>
        <taxon>Metazoa</taxon>
        <taxon>Chordata</taxon>
        <taxon>Craniata</taxon>
        <taxon>Vertebrata</taxon>
        <taxon>Euteleostomi</taxon>
        <taxon>Actinopterygii</taxon>
        <taxon>Neopterygii</taxon>
        <taxon>Teleostei</taxon>
        <taxon>Protacanthopterygii</taxon>
        <taxon>Esociformes</taxon>
        <taxon>Umbridae</taxon>
        <taxon>Dallia</taxon>
    </lineage>
</organism>
<dbReference type="EMBL" id="CM055752">
    <property type="protein sequence ID" value="KAJ7992087.1"/>
    <property type="molecule type" value="Genomic_DNA"/>
</dbReference>
<name>A0ACC2FL98_DALPE</name>
<comment type="caution">
    <text evidence="1">The sequence shown here is derived from an EMBL/GenBank/DDBJ whole genome shotgun (WGS) entry which is preliminary data.</text>
</comment>
<keyword evidence="2" id="KW-1185">Reference proteome</keyword>
<evidence type="ECO:0000313" key="1">
    <source>
        <dbReference type="EMBL" id="KAJ7992087.1"/>
    </source>
</evidence>
<evidence type="ECO:0000313" key="2">
    <source>
        <dbReference type="Proteomes" id="UP001157502"/>
    </source>
</evidence>